<name>A0A178J4R1_9VIBR</name>
<evidence type="ECO:0000313" key="1">
    <source>
        <dbReference type="EMBL" id="MDC5742344.1"/>
    </source>
</evidence>
<organism evidence="2">
    <name type="scientific">Vibrio europaeus</name>
    <dbReference type="NCBI Taxonomy" id="300876"/>
    <lineage>
        <taxon>Bacteria</taxon>
        <taxon>Pseudomonadati</taxon>
        <taxon>Pseudomonadota</taxon>
        <taxon>Gammaproteobacteria</taxon>
        <taxon>Vibrionales</taxon>
        <taxon>Vibrionaceae</taxon>
        <taxon>Vibrio</taxon>
        <taxon>Vibrio oreintalis group</taxon>
    </lineage>
</organism>
<geneLocation type="plasmid" evidence="2">
    <name>p57_like</name>
</geneLocation>
<dbReference type="Proteomes" id="UP001150001">
    <property type="component" value="Unassembled WGS sequence"/>
</dbReference>
<keyword evidence="3" id="KW-1185">Reference proteome</keyword>
<dbReference type="RefSeq" id="WP_069665523.1">
    <property type="nucleotide sequence ID" value="NZ_CM004621.1"/>
</dbReference>
<comment type="caution">
    <text evidence="2">The sequence shown here is derived from an EMBL/GenBank/DDBJ whole genome shotgun (WGS) entry which is preliminary data.</text>
</comment>
<gene>
    <name evidence="2" type="ORF">AZ468_25090</name>
    <name evidence="1" type="ORF">OPW20_19920</name>
</gene>
<dbReference type="EMBL" id="LUAX01000009">
    <property type="protein sequence ID" value="OAM96647.1"/>
    <property type="molecule type" value="Genomic_DNA"/>
</dbReference>
<dbReference type="AlphaFoldDB" id="A0A178J4R1"/>
<evidence type="ECO:0000313" key="2">
    <source>
        <dbReference type="EMBL" id="OAM96647.1"/>
    </source>
</evidence>
<proteinExistence type="predicted"/>
<sequence length="74" mass="8694">MVHTEKPKSGKGRKAWERFEEKHGKPPFSVEYVTDYDSEYKGWICERYPQGQNPYASAYGGDRHGHVFYFSCEL</sequence>
<keyword evidence="2" id="KW-0614">Plasmid</keyword>
<protein>
    <submittedName>
        <fullName evidence="2">Uncharacterized protein</fullName>
    </submittedName>
</protein>
<reference evidence="2" key="1">
    <citation type="submission" date="2016-03" db="EMBL/GenBank/DDBJ databases">
        <title>Draft genome sequence of the Vibrio tubiashii subs. europaeus.</title>
        <authorList>
            <person name="Spinard E."/>
            <person name="Dubert J."/>
            <person name="Nelson D.R."/>
            <person name="Barja J.L."/>
        </authorList>
    </citation>
    <scope>NUCLEOTIDE SEQUENCE [LARGE SCALE GENOMIC DNA]</scope>
    <source>
        <strain evidence="2">PP2-638</strain>
        <plasmid evidence="2">p57_like</plasmid>
    </source>
</reference>
<accession>A0A178J4R1</accession>
<dbReference type="EMBL" id="JAPFIT010000022">
    <property type="protein sequence ID" value="MDC5742344.1"/>
    <property type="molecule type" value="Genomic_DNA"/>
</dbReference>
<dbReference type="GeneID" id="78074034"/>
<reference evidence="1" key="2">
    <citation type="submission" date="2022-11" db="EMBL/GenBank/DDBJ databases">
        <title>Role of the vibriolysin VemA secreted by the emergent pathogen Vibrio europaeus in the colonization of Manila clam mucus.</title>
        <authorList>
            <person name="Martinez C."/>
            <person name="Rodriguez S."/>
            <person name="Vences A."/>
            <person name="Barja J.L."/>
            <person name="Toranzo A.E."/>
            <person name="Dubert J."/>
        </authorList>
    </citation>
    <scope>NUCLEOTIDE SEQUENCE</scope>
    <source>
        <strain evidence="1">3454</strain>
    </source>
</reference>
<dbReference type="Proteomes" id="UP000094761">
    <property type="component" value="Plasmid p57_like"/>
</dbReference>
<evidence type="ECO:0000313" key="3">
    <source>
        <dbReference type="Proteomes" id="UP001150001"/>
    </source>
</evidence>